<accession>A0ACD0NQB8</accession>
<protein>
    <submittedName>
        <fullName evidence="1">YbaK/ProRS associated domain-containing protein</fullName>
    </submittedName>
</protein>
<organism evidence="1 2">
    <name type="scientific">Violaceomyces palustris</name>
    <dbReference type="NCBI Taxonomy" id="1673888"/>
    <lineage>
        <taxon>Eukaryota</taxon>
        <taxon>Fungi</taxon>
        <taxon>Dikarya</taxon>
        <taxon>Basidiomycota</taxon>
        <taxon>Ustilaginomycotina</taxon>
        <taxon>Ustilaginomycetes</taxon>
        <taxon>Violaceomycetales</taxon>
        <taxon>Violaceomycetaceae</taxon>
        <taxon>Violaceomyces</taxon>
    </lineage>
</organism>
<name>A0ACD0NQB8_9BASI</name>
<keyword evidence="2" id="KW-1185">Reference proteome</keyword>
<gene>
    <name evidence="1" type="ORF">IE53DRAFT_221012</name>
</gene>
<dbReference type="EMBL" id="KZ820298">
    <property type="protein sequence ID" value="PWN47955.1"/>
    <property type="molecule type" value="Genomic_DNA"/>
</dbReference>
<evidence type="ECO:0000313" key="1">
    <source>
        <dbReference type="EMBL" id="PWN47955.1"/>
    </source>
</evidence>
<dbReference type="Proteomes" id="UP000245626">
    <property type="component" value="Unassembled WGS sequence"/>
</dbReference>
<evidence type="ECO:0000313" key="2">
    <source>
        <dbReference type="Proteomes" id="UP000245626"/>
    </source>
</evidence>
<proteinExistence type="predicted"/>
<reference evidence="1 2" key="1">
    <citation type="journal article" date="2018" name="Mol. Biol. Evol.">
        <title>Broad Genomic Sampling Reveals a Smut Pathogenic Ancestry of the Fungal Clade Ustilaginomycotina.</title>
        <authorList>
            <person name="Kijpornyongpan T."/>
            <person name="Mondo S.J."/>
            <person name="Barry K."/>
            <person name="Sandor L."/>
            <person name="Lee J."/>
            <person name="Lipzen A."/>
            <person name="Pangilinan J."/>
            <person name="LaButti K."/>
            <person name="Hainaut M."/>
            <person name="Henrissat B."/>
            <person name="Grigoriev I.V."/>
            <person name="Spatafora J.W."/>
            <person name="Aime M.C."/>
        </authorList>
    </citation>
    <scope>NUCLEOTIDE SEQUENCE [LARGE SCALE GENOMIC DNA]</scope>
    <source>
        <strain evidence="1 2">SA 807</strain>
    </source>
</reference>
<sequence length="176" mass="19461">MDTYDRLINLLQSHKAKYQEITHEHEGRSDLIANIRGHDPMIGAKAMVVLVKTSAPQPESKTFYLVVLPGPLKIDMKAVASLTEKEGAEASLAPTKHMRRLTKCQSGAVPPFSFHDELLVVVDQRLLEGDEIAFNAGRLDRSVRMSSEDFQRIARPLVSRVALDDQGAAASEVREG</sequence>